<reference evidence="2" key="1">
    <citation type="journal article" date="2023" name="Mol. Phylogenet. Evol.">
        <title>Genome-scale phylogeny and comparative genomics of the fungal order Sordariales.</title>
        <authorList>
            <person name="Hensen N."/>
            <person name="Bonometti L."/>
            <person name="Westerberg I."/>
            <person name="Brannstrom I.O."/>
            <person name="Guillou S."/>
            <person name="Cros-Aarteil S."/>
            <person name="Calhoun S."/>
            <person name="Haridas S."/>
            <person name="Kuo A."/>
            <person name="Mondo S."/>
            <person name="Pangilinan J."/>
            <person name="Riley R."/>
            <person name="LaButti K."/>
            <person name="Andreopoulos B."/>
            <person name="Lipzen A."/>
            <person name="Chen C."/>
            <person name="Yan M."/>
            <person name="Daum C."/>
            <person name="Ng V."/>
            <person name="Clum A."/>
            <person name="Steindorff A."/>
            <person name="Ohm R.A."/>
            <person name="Martin F."/>
            <person name="Silar P."/>
            <person name="Natvig D.O."/>
            <person name="Lalanne C."/>
            <person name="Gautier V."/>
            <person name="Ament-Velasquez S.L."/>
            <person name="Kruys A."/>
            <person name="Hutchinson M.I."/>
            <person name="Powell A.J."/>
            <person name="Barry K."/>
            <person name="Miller A.N."/>
            <person name="Grigoriev I.V."/>
            <person name="Debuchy R."/>
            <person name="Gladieux P."/>
            <person name="Hiltunen Thoren M."/>
            <person name="Johannesson H."/>
        </authorList>
    </citation>
    <scope>NUCLEOTIDE SEQUENCE</scope>
    <source>
        <strain evidence="2">CBS 958.72</strain>
    </source>
</reference>
<evidence type="ECO:0008006" key="4">
    <source>
        <dbReference type="Google" id="ProtNLM"/>
    </source>
</evidence>
<name>A0AAE0TUL2_9PEZI</name>
<proteinExistence type="predicted"/>
<gene>
    <name evidence="2" type="ORF">B0T24DRAFT_189906</name>
</gene>
<sequence length="125" mass="13476">MQLLRCLCKSCWCGLAVLLRTGRSVEELGVAPLSTSGVVKCQSGQELYAPRCHGRCPPQPASCLLGVALPVSSRRGGLDPLPRDGVLDSYSLPWREGSQYAPSVYLSGFILVPENRQKGCGIDRD</sequence>
<accession>A0AAE0TUL2</accession>
<keyword evidence="3" id="KW-1185">Reference proteome</keyword>
<protein>
    <recommendedName>
        <fullName evidence="4">Secreted protein</fullName>
    </recommendedName>
</protein>
<comment type="caution">
    <text evidence="2">The sequence shown here is derived from an EMBL/GenBank/DDBJ whole genome shotgun (WGS) entry which is preliminary data.</text>
</comment>
<feature type="chain" id="PRO_5041936151" description="Secreted protein" evidence="1">
    <location>
        <begin position="25"/>
        <end position="125"/>
    </location>
</feature>
<evidence type="ECO:0000256" key="1">
    <source>
        <dbReference type="SAM" id="SignalP"/>
    </source>
</evidence>
<reference evidence="2" key="2">
    <citation type="submission" date="2023-06" db="EMBL/GenBank/DDBJ databases">
        <authorList>
            <consortium name="Lawrence Berkeley National Laboratory"/>
            <person name="Haridas S."/>
            <person name="Hensen N."/>
            <person name="Bonometti L."/>
            <person name="Westerberg I."/>
            <person name="Brannstrom I.O."/>
            <person name="Guillou S."/>
            <person name="Cros-Aarteil S."/>
            <person name="Calhoun S."/>
            <person name="Kuo A."/>
            <person name="Mondo S."/>
            <person name="Pangilinan J."/>
            <person name="Riley R."/>
            <person name="Labutti K."/>
            <person name="Andreopoulos B."/>
            <person name="Lipzen A."/>
            <person name="Chen C."/>
            <person name="Yanf M."/>
            <person name="Daum C."/>
            <person name="Ng V."/>
            <person name="Clum A."/>
            <person name="Steindorff A."/>
            <person name="Ohm R."/>
            <person name="Martin F."/>
            <person name="Silar P."/>
            <person name="Natvig D."/>
            <person name="Lalanne C."/>
            <person name="Gautier V."/>
            <person name="Ament-Velasquez S.L."/>
            <person name="Kruys A."/>
            <person name="Hutchinson M.I."/>
            <person name="Powell A.J."/>
            <person name="Barry K."/>
            <person name="Miller A.N."/>
            <person name="Grigoriev I.V."/>
            <person name="Debuchy R."/>
            <person name="Gladieux P."/>
            <person name="Thoren M.H."/>
            <person name="Johannesson H."/>
        </authorList>
    </citation>
    <scope>NUCLEOTIDE SEQUENCE</scope>
    <source>
        <strain evidence="2">CBS 958.72</strain>
    </source>
</reference>
<feature type="signal peptide" evidence="1">
    <location>
        <begin position="1"/>
        <end position="24"/>
    </location>
</feature>
<organism evidence="2 3">
    <name type="scientific">Lasiosphaeria ovina</name>
    <dbReference type="NCBI Taxonomy" id="92902"/>
    <lineage>
        <taxon>Eukaryota</taxon>
        <taxon>Fungi</taxon>
        <taxon>Dikarya</taxon>
        <taxon>Ascomycota</taxon>
        <taxon>Pezizomycotina</taxon>
        <taxon>Sordariomycetes</taxon>
        <taxon>Sordariomycetidae</taxon>
        <taxon>Sordariales</taxon>
        <taxon>Lasiosphaeriaceae</taxon>
        <taxon>Lasiosphaeria</taxon>
    </lineage>
</organism>
<dbReference type="AlphaFoldDB" id="A0AAE0TUL2"/>
<evidence type="ECO:0000313" key="2">
    <source>
        <dbReference type="EMBL" id="KAK3380318.1"/>
    </source>
</evidence>
<evidence type="ECO:0000313" key="3">
    <source>
        <dbReference type="Proteomes" id="UP001287356"/>
    </source>
</evidence>
<keyword evidence="1" id="KW-0732">Signal</keyword>
<dbReference type="Proteomes" id="UP001287356">
    <property type="component" value="Unassembled WGS sequence"/>
</dbReference>
<dbReference type="EMBL" id="JAULSN010000002">
    <property type="protein sequence ID" value="KAK3380318.1"/>
    <property type="molecule type" value="Genomic_DNA"/>
</dbReference>